<dbReference type="PANTHER" id="PTHR11089:SF30">
    <property type="entry name" value="GUANINE NUCLEOTIDE-BINDING PROTEIN-LIKE 3 HOMOLOG"/>
    <property type="match status" value="1"/>
</dbReference>
<evidence type="ECO:0000256" key="1">
    <source>
        <dbReference type="ARBA" id="ARBA00004123"/>
    </source>
</evidence>
<comment type="caution">
    <text evidence="8">The sequence shown here is derived from an EMBL/GenBank/DDBJ whole genome shotgun (WGS) entry which is preliminary data.</text>
</comment>
<dbReference type="SUPFAM" id="SSF52540">
    <property type="entry name" value="P-loop containing nucleoside triphosphate hydrolases"/>
    <property type="match status" value="1"/>
</dbReference>
<evidence type="ECO:0000256" key="6">
    <source>
        <dbReference type="SAM" id="MobiDB-lite"/>
    </source>
</evidence>
<dbReference type="InterPro" id="IPR027417">
    <property type="entry name" value="P-loop_NTPase"/>
</dbReference>
<dbReference type="AlphaFoldDB" id="A0A286U626"/>
<dbReference type="FunCoup" id="A0A286U626">
    <property type="interactions" value="383"/>
</dbReference>
<dbReference type="CDD" id="cd04178">
    <property type="entry name" value="Nucleostemin_like"/>
    <property type="match status" value="1"/>
</dbReference>
<dbReference type="EMBL" id="NBII01000011">
    <property type="protein sequence ID" value="PAV15036.1"/>
    <property type="molecule type" value="Genomic_DNA"/>
</dbReference>
<dbReference type="InterPro" id="IPR030378">
    <property type="entry name" value="G_CP_dom"/>
</dbReference>
<dbReference type="Gene3D" id="1.10.1580.10">
    <property type="match status" value="1"/>
</dbReference>
<keyword evidence="2" id="KW-0547">Nucleotide-binding</keyword>
<dbReference type="PROSITE" id="PS51721">
    <property type="entry name" value="G_CP"/>
    <property type="match status" value="1"/>
</dbReference>
<keyword evidence="8" id="KW-0378">Hydrolase</keyword>
<feature type="compositionally biased region" description="Basic residues" evidence="6">
    <location>
        <begin position="1"/>
        <end position="18"/>
    </location>
</feature>
<dbReference type="GO" id="GO:0005730">
    <property type="term" value="C:nucleolus"/>
    <property type="evidence" value="ECO:0007669"/>
    <property type="project" value="TreeGrafter"/>
</dbReference>
<dbReference type="Gene3D" id="3.40.50.300">
    <property type="entry name" value="P-loop containing nucleotide triphosphate hydrolases"/>
    <property type="match status" value="1"/>
</dbReference>
<proteinExistence type="predicted"/>
<feature type="region of interest" description="Disordered" evidence="6">
    <location>
        <begin position="464"/>
        <end position="506"/>
    </location>
</feature>
<dbReference type="STRING" id="2282107.A0A286U626"/>
<name>A0A286U626_9AGAM</name>
<feature type="compositionally biased region" description="Low complexity" evidence="6">
    <location>
        <begin position="60"/>
        <end position="73"/>
    </location>
</feature>
<evidence type="ECO:0000313" key="8">
    <source>
        <dbReference type="EMBL" id="PAV15036.1"/>
    </source>
</evidence>
<reference evidence="8 9" key="1">
    <citation type="journal article" date="2017" name="Mol. Ecol.">
        <title>Comparative and population genomic landscape of Phellinus noxius: A hypervariable fungus causing root rot in trees.</title>
        <authorList>
            <person name="Chung C.L."/>
            <person name="Lee T.J."/>
            <person name="Akiba M."/>
            <person name="Lee H.H."/>
            <person name="Kuo T.H."/>
            <person name="Liu D."/>
            <person name="Ke H.M."/>
            <person name="Yokoi T."/>
            <person name="Roa M.B."/>
            <person name="Lu M.J."/>
            <person name="Chang Y.Y."/>
            <person name="Ann P.J."/>
            <person name="Tsai J.N."/>
            <person name="Chen C.Y."/>
            <person name="Tzean S.S."/>
            <person name="Ota Y."/>
            <person name="Hattori T."/>
            <person name="Sahashi N."/>
            <person name="Liou R.F."/>
            <person name="Kikuchi T."/>
            <person name="Tsai I.J."/>
        </authorList>
    </citation>
    <scope>NUCLEOTIDE SEQUENCE [LARGE SCALE GENOMIC DNA]</scope>
    <source>
        <strain evidence="8 9">FFPRI411160</strain>
    </source>
</reference>
<feature type="compositionally biased region" description="Basic and acidic residues" evidence="6">
    <location>
        <begin position="19"/>
        <end position="40"/>
    </location>
</feature>
<keyword evidence="5" id="KW-0539">Nucleus</keyword>
<evidence type="ECO:0000256" key="3">
    <source>
        <dbReference type="ARBA" id="ARBA00023054"/>
    </source>
</evidence>
<comment type="subcellular location">
    <subcellularLocation>
        <location evidence="1">Nucleus</location>
    </subcellularLocation>
</comment>
<dbReference type="FunFam" id="1.10.1580.10:FF:000002">
    <property type="entry name" value="Guanine nucleotide-binding protein-like 3 (nucleolar)-like"/>
    <property type="match status" value="1"/>
</dbReference>
<keyword evidence="3" id="KW-0175">Coiled coil</keyword>
<keyword evidence="4" id="KW-0342">GTP-binding</keyword>
<dbReference type="InterPro" id="IPR050755">
    <property type="entry name" value="TRAFAC_YlqF/YawG_RiboMat"/>
</dbReference>
<accession>A0A286U626</accession>
<sequence length="604" mass="65922">MGRNNQTKKKHVPTKTKLKKDPGVPRLPDLKQRKNVEKQRATQRTAQPFGSEQGQDSPMASEPTLSSLAALAEASEESERLYNQSEASSSSSTEAYKMQLRRQYIRTLHKVIDESDIVILVLDARDPEGCRSRLVEEEVRRREHEGKRLVFVLNKIDLVPRANAEAWLRYLRHTTPTLPFRASTQEQRNNLVSKTSPALLNLLKSIKQSSKRSGMGSITVGVVGYPNVGKSSLINSLRRAKVCAVAAEAGHTKEMQSVQVERGIRVLDSPGVVFDDDDRSQTSTILLRNAIKVEDIADPLAVIDQILLKTGTQKLQSIYILPEFNTALEFLTMLALSAGRLHKGGTPDVLAAARHVIQDWNAQKIPYFTEPPAIHPSNIPSTISSSSAMKYGLDISPSNQGQGTAIVPGAEDVGQAKIVTELAPAFDIGGLFNQADSGAFDCEMQDGDDGMNQDQDQDQVVEMESDDLLPRIPRKRSRAPSPSPAPQPNGETGLVSSLSSEIPPSKRLKKLERQAMEEAGNKNNNNNINNSNYYEDTMNNNKSISATSNPLNRRVLKKEGKKARKAARRAHRIGGAGAGAGGMDVDDEGGLAFTFMAGAGGVSF</sequence>
<dbReference type="Pfam" id="PF01926">
    <property type="entry name" value="MMR_HSR1"/>
    <property type="match status" value="1"/>
</dbReference>
<dbReference type="InParanoid" id="A0A286U626"/>
<evidence type="ECO:0000256" key="5">
    <source>
        <dbReference type="ARBA" id="ARBA00023242"/>
    </source>
</evidence>
<protein>
    <submittedName>
        <fullName evidence="8">P-loop containing nucleoside triphosphate hydrolase</fullName>
    </submittedName>
</protein>
<dbReference type="GO" id="GO:0005525">
    <property type="term" value="F:GTP binding"/>
    <property type="evidence" value="ECO:0007669"/>
    <property type="project" value="UniProtKB-KW"/>
</dbReference>
<dbReference type="PANTHER" id="PTHR11089">
    <property type="entry name" value="GTP-BINDING PROTEIN-RELATED"/>
    <property type="match status" value="1"/>
</dbReference>
<feature type="compositionally biased region" description="Low complexity" evidence="6">
    <location>
        <begin position="85"/>
        <end position="94"/>
    </location>
</feature>
<dbReference type="InterPro" id="IPR023179">
    <property type="entry name" value="GTP-bd_ortho_bundle_sf"/>
</dbReference>
<evidence type="ECO:0000313" key="9">
    <source>
        <dbReference type="Proteomes" id="UP000217199"/>
    </source>
</evidence>
<feature type="compositionally biased region" description="Polar residues" evidence="6">
    <location>
        <begin position="42"/>
        <end position="58"/>
    </location>
</feature>
<evidence type="ECO:0000259" key="7">
    <source>
        <dbReference type="PROSITE" id="PS51721"/>
    </source>
</evidence>
<dbReference type="Proteomes" id="UP000217199">
    <property type="component" value="Unassembled WGS sequence"/>
</dbReference>
<gene>
    <name evidence="8" type="ORF">PNOK_0958900</name>
</gene>
<feature type="region of interest" description="Disordered" evidence="6">
    <location>
        <begin position="1"/>
        <end position="94"/>
    </location>
</feature>
<evidence type="ECO:0000256" key="2">
    <source>
        <dbReference type="ARBA" id="ARBA00022741"/>
    </source>
</evidence>
<dbReference type="OrthoDB" id="444945at2759"/>
<feature type="domain" description="CP-type G" evidence="7">
    <location>
        <begin position="105"/>
        <end position="275"/>
    </location>
</feature>
<evidence type="ECO:0000256" key="4">
    <source>
        <dbReference type="ARBA" id="ARBA00023134"/>
    </source>
</evidence>
<dbReference type="InterPro" id="IPR006073">
    <property type="entry name" value="GTP-bd"/>
</dbReference>
<keyword evidence="9" id="KW-1185">Reference proteome</keyword>
<organism evidence="8 9">
    <name type="scientific">Pyrrhoderma noxium</name>
    <dbReference type="NCBI Taxonomy" id="2282107"/>
    <lineage>
        <taxon>Eukaryota</taxon>
        <taxon>Fungi</taxon>
        <taxon>Dikarya</taxon>
        <taxon>Basidiomycota</taxon>
        <taxon>Agaricomycotina</taxon>
        <taxon>Agaricomycetes</taxon>
        <taxon>Hymenochaetales</taxon>
        <taxon>Hymenochaetaceae</taxon>
        <taxon>Pyrrhoderma</taxon>
    </lineage>
</organism>
<dbReference type="GO" id="GO:0016787">
    <property type="term" value="F:hydrolase activity"/>
    <property type="evidence" value="ECO:0007669"/>
    <property type="project" value="UniProtKB-KW"/>
</dbReference>